<keyword evidence="2" id="KW-1185">Reference proteome</keyword>
<accession>A0A9P6JFG8</accession>
<name>A0A9P6JFG8_9FUNG</name>
<feature type="non-terminal residue" evidence="1">
    <location>
        <position position="127"/>
    </location>
</feature>
<dbReference type="AlphaFoldDB" id="A0A9P6JFG8"/>
<dbReference type="Proteomes" id="UP000749646">
    <property type="component" value="Unassembled WGS sequence"/>
</dbReference>
<organism evidence="1 2">
    <name type="scientific">Modicella reniformis</name>
    <dbReference type="NCBI Taxonomy" id="1440133"/>
    <lineage>
        <taxon>Eukaryota</taxon>
        <taxon>Fungi</taxon>
        <taxon>Fungi incertae sedis</taxon>
        <taxon>Mucoromycota</taxon>
        <taxon>Mortierellomycotina</taxon>
        <taxon>Mortierellomycetes</taxon>
        <taxon>Mortierellales</taxon>
        <taxon>Mortierellaceae</taxon>
        <taxon>Modicella</taxon>
    </lineage>
</organism>
<protein>
    <submittedName>
        <fullName evidence="1">Uncharacterized protein</fullName>
    </submittedName>
</protein>
<proteinExistence type="predicted"/>
<comment type="caution">
    <text evidence="1">The sequence shown here is derived from an EMBL/GenBank/DDBJ whole genome shotgun (WGS) entry which is preliminary data.</text>
</comment>
<gene>
    <name evidence="1" type="ORF">BGZ65_011720</name>
</gene>
<sequence>MVMGLRVVNIAQARKMMNFTNAIVHLTNGTFLQSSKDKWALKTKGKGWEGFWIPFRDQSSKKNQKMDLQRKVSPTDIGVGCDIIMFAIHGGGMVVGDALMFLGNYRAWMKELQTKHNIKIGVLSIEY</sequence>
<dbReference type="EMBL" id="JAAAHW010005154">
    <property type="protein sequence ID" value="KAF9969681.1"/>
    <property type="molecule type" value="Genomic_DNA"/>
</dbReference>
<dbReference type="OrthoDB" id="433474at2759"/>
<evidence type="ECO:0000313" key="1">
    <source>
        <dbReference type="EMBL" id="KAF9969681.1"/>
    </source>
</evidence>
<evidence type="ECO:0000313" key="2">
    <source>
        <dbReference type="Proteomes" id="UP000749646"/>
    </source>
</evidence>
<reference evidence="1" key="1">
    <citation type="journal article" date="2020" name="Fungal Divers.">
        <title>Resolving the Mortierellaceae phylogeny through synthesis of multi-gene phylogenetics and phylogenomics.</title>
        <authorList>
            <person name="Vandepol N."/>
            <person name="Liber J."/>
            <person name="Desiro A."/>
            <person name="Na H."/>
            <person name="Kennedy M."/>
            <person name="Barry K."/>
            <person name="Grigoriev I.V."/>
            <person name="Miller A.N."/>
            <person name="O'Donnell K."/>
            <person name="Stajich J.E."/>
            <person name="Bonito G."/>
        </authorList>
    </citation>
    <scope>NUCLEOTIDE SEQUENCE</scope>
    <source>
        <strain evidence="1">MES-2147</strain>
    </source>
</reference>